<dbReference type="Proteomes" id="UP001501295">
    <property type="component" value="Unassembled WGS sequence"/>
</dbReference>
<comment type="caution">
    <text evidence="3">The sequence shown here is derived from an EMBL/GenBank/DDBJ whole genome shotgun (WGS) entry which is preliminary data.</text>
</comment>
<dbReference type="InterPro" id="IPR016181">
    <property type="entry name" value="Acyl_CoA_acyltransferase"/>
</dbReference>
<dbReference type="PROSITE" id="PS51186">
    <property type="entry name" value="GNAT"/>
    <property type="match status" value="1"/>
</dbReference>
<dbReference type="PANTHER" id="PTHR31435">
    <property type="entry name" value="PROTEIN NATD1"/>
    <property type="match status" value="1"/>
</dbReference>
<sequence length="97" mass="10868">MLGMSVEVRNDKSQNQYTILDDGRPVGFAVYQVSGHDIAFTHTEVDPSEQGKGLASILVQEALDDVKATTDLRVVPACSYVANWVEKHQEYEELTRR</sequence>
<proteinExistence type="predicted"/>
<dbReference type="EMBL" id="BAABLM010000005">
    <property type="protein sequence ID" value="GAA4679507.1"/>
    <property type="molecule type" value="Genomic_DNA"/>
</dbReference>
<dbReference type="PROSITE" id="PS51729">
    <property type="entry name" value="GNAT_YJDJ"/>
    <property type="match status" value="1"/>
</dbReference>
<protein>
    <submittedName>
        <fullName evidence="3">GNAT family N-acetyltransferase</fullName>
    </submittedName>
</protein>
<feature type="domain" description="N-acetyltransferase" evidence="1">
    <location>
        <begin position="1"/>
        <end position="97"/>
    </location>
</feature>
<accession>A0ABP8W4Y2</accession>
<dbReference type="CDD" id="cd04301">
    <property type="entry name" value="NAT_SF"/>
    <property type="match status" value="1"/>
</dbReference>
<evidence type="ECO:0000259" key="1">
    <source>
        <dbReference type="PROSITE" id="PS51186"/>
    </source>
</evidence>
<feature type="domain" description="N-acetyltransferase" evidence="2">
    <location>
        <begin position="9"/>
        <end position="96"/>
    </location>
</feature>
<dbReference type="InterPro" id="IPR000182">
    <property type="entry name" value="GNAT_dom"/>
</dbReference>
<dbReference type="SUPFAM" id="SSF55729">
    <property type="entry name" value="Acyl-CoA N-acyltransferases (Nat)"/>
    <property type="match status" value="1"/>
</dbReference>
<dbReference type="Pfam" id="PF14542">
    <property type="entry name" value="Acetyltransf_CG"/>
    <property type="match status" value="1"/>
</dbReference>
<evidence type="ECO:0000259" key="2">
    <source>
        <dbReference type="PROSITE" id="PS51729"/>
    </source>
</evidence>
<gene>
    <name evidence="3" type="ORF">GCM10025780_25740</name>
</gene>
<dbReference type="Gene3D" id="3.40.630.30">
    <property type="match status" value="1"/>
</dbReference>
<organism evidence="3 4">
    <name type="scientific">Frondihabitans cladoniiphilus</name>
    <dbReference type="NCBI Taxonomy" id="715785"/>
    <lineage>
        <taxon>Bacteria</taxon>
        <taxon>Bacillati</taxon>
        <taxon>Actinomycetota</taxon>
        <taxon>Actinomycetes</taxon>
        <taxon>Micrococcales</taxon>
        <taxon>Microbacteriaceae</taxon>
        <taxon>Frondihabitans</taxon>
    </lineage>
</organism>
<dbReference type="PANTHER" id="PTHR31435:SF10">
    <property type="entry name" value="BSR4717 PROTEIN"/>
    <property type="match status" value="1"/>
</dbReference>
<keyword evidence="4" id="KW-1185">Reference proteome</keyword>
<reference evidence="4" key="1">
    <citation type="journal article" date="2019" name="Int. J. Syst. Evol. Microbiol.">
        <title>The Global Catalogue of Microorganisms (GCM) 10K type strain sequencing project: providing services to taxonomists for standard genome sequencing and annotation.</title>
        <authorList>
            <consortium name="The Broad Institute Genomics Platform"/>
            <consortium name="The Broad Institute Genome Sequencing Center for Infectious Disease"/>
            <person name="Wu L."/>
            <person name="Ma J."/>
        </authorList>
    </citation>
    <scope>NUCLEOTIDE SEQUENCE [LARGE SCALE GENOMIC DNA]</scope>
    <source>
        <strain evidence="4">JCM 18956</strain>
    </source>
</reference>
<evidence type="ECO:0000313" key="4">
    <source>
        <dbReference type="Proteomes" id="UP001501295"/>
    </source>
</evidence>
<dbReference type="InterPro" id="IPR031165">
    <property type="entry name" value="GNAT_YJDJ"/>
</dbReference>
<name>A0ABP8W4Y2_9MICO</name>
<dbReference type="InterPro" id="IPR045057">
    <property type="entry name" value="Gcn5-rel_NAT"/>
</dbReference>
<evidence type="ECO:0000313" key="3">
    <source>
        <dbReference type="EMBL" id="GAA4679507.1"/>
    </source>
</evidence>